<keyword evidence="2" id="KW-1185">Reference proteome</keyword>
<evidence type="ECO:0000313" key="2">
    <source>
        <dbReference type="Proteomes" id="UP001058974"/>
    </source>
</evidence>
<name>A0A9D5BJ81_PEA</name>
<protein>
    <submittedName>
        <fullName evidence="1">Uncharacterized protein</fullName>
    </submittedName>
</protein>
<dbReference type="SUPFAM" id="SSF47473">
    <property type="entry name" value="EF-hand"/>
    <property type="match status" value="1"/>
</dbReference>
<reference evidence="1 2" key="1">
    <citation type="journal article" date="2022" name="Nat. Genet.">
        <title>Improved pea reference genome and pan-genome highlight genomic features and evolutionary characteristics.</title>
        <authorList>
            <person name="Yang T."/>
            <person name="Liu R."/>
            <person name="Luo Y."/>
            <person name="Hu S."/>
            <person name="Wang D."/>
            <person name="Wang C."/>
            <person name="Pandey M.K."/>
            <person name="Ge S."/>
            <person name="Xu Q."/>
            <person name="Li N."/>
            <person name="Li G."/>
            <person name="Huang Y."/>
            <person name="Saxena R.K."/>
            <person name="Ji Y."/>
            <person name="Li M."/>
            <person name="Yan X."/>
            <person name="He Y."/>
            <person name="Liu Y."/>
            <person name="Wang X."/>
            <person name="Xiang C."/>
            <person name="Varshney R.K."/>
            <person name="Ding H."/>
            <person name="Gao S."/>
            <person name="Zong X."/>
        </authorList>
    </citation>
    <scope>NUCLEOTIDE SEQUENCE [LARGE SCALE GENOMIC DNA]</scope>
    <source>
        <strain evidence="1 2">cv. Zhongwan 6</strain>
    </source>
</reference>
<dbReference type="Proteomes" id="UP001058974">
    <property type="component" value="Chromosome 1"/>
</dbReference>
<dbReference type="Gene3D" id="1.10.238.10">
    <property type="entry name" value="EF-hand"/>
    <property type="match status" value="1"/>
</dbReference>
<accession>A0A9D5BJ81</accession>
<dbReference type="FunFam" id="1.10.238.10:FF:000001">
    <property type="entry name" value="Calmodulin 1"/>
    <property type="match status" value="1"/>
</dbReference>
<gene>
    <name evidence="1" type="ORF">KIW84_012984</name>
</gene>
<dbReference type="Gramene" id="Psat01G0298400-T1">
    <property type="protein sequence ID" value="KAI5444551.1"/>
    <property type="gene ID" value="KIW84_012984"/>
</dbReference>
<dbReference type="AlphaFoldDB" id="A0A9D5BJ81"/>
<evidence type="ECO:0000313" key="1">
    <source>
        <dbReference type="EMBL" id="KAI5444551.1"/>
    </source>
</evidence>
<comment type="caution">
    <text evidence="1">The sequence shown here is derived from an EMBL/GenBank/DDBJ whole genome shotgun (WGS) entry which is preliminary data.</text>
</comment>
<organism evidence="1 2">
    <name type="scientific">Pisum sativum</name>
    <name type="common">Garden pea</name>
    <name type="synonym">Lathyrus oleraceus</name>
    <dbReference type="NCBI Taxonomy" id="3888"/>
    <lineage>
        <taxon>Eukaryota</taxon>
        <taxon>Viridiplantae</taxon>
        <taxon>Streptophyta</taxon>
        <taxon>Embryophyta</taxon>
        <taxon>Tracheophyta</taxon>
        <taxon>Spermatophyta</taxon>
        <taxon>Magnoliopsida</taxon>
        <taxon>eudicotyledons</taxon>
        <taxon>Gunneridae</taxon>
        <taxon>Pentapetalae</taxon>
        <taxon>rosids</taxon>
        <taxon>fabids</taxon>
        <taxon>Fabales</taxon>
        <taxon>Fabaceae</taxon>
        <taxon>Papilionoideae</taxon>
        <taxon>50 kb inversion clade</taxon>
        <taxon>NPAAA clade</taxon>
        <taxon>Hologalegina</taxon>
        <taxon>IRL clade</taxon>
        <taxon>Fabeae</taxon>
        <taxon>Lathyrus</taxon>
    </lineage>
</organism>
<dbReference type="InterPro" id="IPR011992">
    <property type="entry name" value="EF-hand-dom_pair"/>
</dbReference>
<dbReference type="EMBL" id="JAMSHJ010000001">
    <property type="protein sequence ID" value="KAI5444551.1"/>
    <property type="molecule type" value="Genomic_DNA"/>
</dbReference>
<proteinExistence type="predicted"/>
<sequence length="173" mass="19550">MQFINPVCVATVGLKGTSHIPFSSPISSLQDVINEVDADGNGNIDFPKNLNPIACKSRDTNSEEERKTAFCVFDKDQNGINKFGTALVLLCKCHATITSLNVVDTHKRSLSEEFSFEYMAVHVPKSNTATFHFFTKKLWYNNDAEKEHAYVIRKQLKVYDPIIQFTIYLMVGH</sequence>